<feature type="compositionally biased region" description="Pro residues" evidence="1">
    <location>
        <begin position="118"/>
        <end position="140"/>
    </location>
</feature>
<reference evidence="4" key="3">
    <citation type="submission" date="2025-04" db="UniProtKB">
        <authorList>
            <consortium name="RefSeq"/>
        </authorList>
    </citation>
    <scope>IDENTIFICATION</scope>
    <source>
        <strain evidence="4">CBS 304.34</strain>
    </source>
</reference>
<feature type="compositionally biased region" description="Pro residues" evidence="1">
    <location>
        <begin position="71"/>
        <end position="83"/>
    </location>
</feature>
<feature type="compositionally biased region" description="Polar residues" evidence="1">
    <location>
        <begin position="11"/>
        <end position="28"/>
    </location>
</feature>
<feature type="region of interest" description="Disordered" evidence="1">
    <location>
        <begin position="1"/>
        <end position="156"/>
    </location>
</feature>
<proteinExistence type="predicted"/>
<gene>
    <name evidence="2 4" type="ORF">BDZ99DRAFT_465606</name>
</gene>
<evidence type="ECO:0000313" key="3">
    <source>
        <dbReference type="Proteomes" id="UP000504636"/>
    </source>
</evidence>
<reference evidence="2 4" key="1">
    <citation type="journal article" date="2020" name="Stud. Mycol.">
        <title>101 Dothideomycetes genomes: a test case for predicting lifestyles and emergence of pathogens.</title>
        <authorList>
            <person name="Haridas S."/>
            <person name="Albert R."/>
            <person name="Binder M."/>
            <person name="Bloem J."/>
            <person name="Labutti K."/>
            <person name="Salamov A."/>
            <person name="Andreopoulos B."/>
            <person name="Baker S."/>
            <person name="Barry K."/>
            <person name="Bills G."/>
            <person name="Bluhm B."/>
            <person name="Cannon C."/>
            <person name="Castanera R."/>
            <person name="Culley D."/>
            <person name="Daum C."/>
            <person name="Ezra D."/>
            <person name="Gonzalez J."/>
            <person name="Henrissat B."/>
            <person name="Kuo A."/>
            <person name="Liang C."/>
            <person name="Lipzen A."/>
            <person name="Lutzoni F."/>
            <person name="Magnuson J."/>
            <person name="Mondo S."/>
            <person name="Nolan M."/>
            <person name="Ohm R."/>
            <person name="Pangilinan J."/>
            <person name="Park H.-J."/>
            <person name="Ramirez L."/>
            <person name="Alfaro M."/>
            <person name="Sun H."/>
            <person name="Tritt A."/>
            <person name="Yoshinaga Y."/>
            <person name="Zwiers L.-H."/>
            <person name="Turgeon B."/>
            <person name="Goodwin S."/>
            <person name="Spatafora J."/>
            <person name="Crous P."/>
            <person name="Grigoriev I."/>
        </authorList>
    </citation>
    <scope>NUCLEOTIDE SEQUENCE</scope>
    <source>
        <strain evidence="2 4">CBS 304.34</strain>
    </source>
</reference>
<name>A0A6A6YDD2_9PEZI</name>
<sequence>MVEVGGPRVQFASQPPSRPRSVTESSTEFWRGRSRERLYGGDAHFSRDETPSGTRLQDYNYYQPPSSRSPVPRPTPFSPPPADPVNRLELELERTRISKDEGFFRPTPGFRYIVPIREPTPQPPTPPAPPAPPAPPPTKPPWEDGTDSGTSENGTVEFVDVKEVWGHDEDGRPARFVEETRTVRVPDRKDAMSVQQYRDV</sequence>
<dbReference type="GeneID" id="54461476"/>
<dbReference type="EMBL" id="MU003706">
    <property type="protein sequence ID" value="KAF2806832.1"/>
    <property type="molecule type" value="Genomic_DNA"/>
</dbReference>
<dbReference type="Proteomes" id="UP000504636">
    <property type="component" value="Unplaced"/>
</dbReference>
<dbReference type="OrthoDB" id="5415512at2759"/>
<dbReference type="RefSeq" id="XP_033573796.1">
    <property type="nucleotide sequence ID" value="XM_033720583.1"/>
</dbReference>
<evidence type="ECO:0000313" key="2">
    <source>
        <dbReference type="EMBL" id="KAF2806832.1"/>
    </source>
</evidence>
<feature type="compositionally biased region" description="Basic and acidic residues" evidence="1">
    <location>
        <begin position="86"/>
        <end position="103"/>
    </location>
</feature>
<evidence type="ECO:0000313" key="4">
    <source>
        <dbReference type="RefSeq" id="XP_033573796.1"/>
    </source>
</evidence>
<keyword evidence="3" id="KW-1185">Reference proteome</keyword>
<organism evidence="2">
    <name type="scientific">Mytilinidion resinicola</name>
    <dbReference type="NCBI Taxonomy" id="574789"/>
    <lineage>
        <taxon>Eukaryota</taxon>
        <taxon>Fungi</taxon>
        <taxon>Dikarya</taxon>
        <taxon>Ascomycota</taxon>
        <taxon>Pezizomycotina</taxon>
        <taxon>Dothideomycetes</taxon>
        <taxon>Pleosporomycetidae</taxon>
        <taxon>Mytilinidiales</taxon>
        <taxon>Mytilinidiaceae</taxon>
        <taxon>Mytilinidion</taxon>
    </lineage>
</organism>
<reference evidence="4" key="2">
    <citation type="submission" date="2020-04" db="EMBL/GenBank/DDBJ databases">
        <authorList>
            <consortium name="NCBI Genome Project"/>
        </authorList>
    </citation>
    <scope>NUCLEOTIDE SEQUENCE</scope>
    <source>
        <strain evidence="4">CBS 304.34</strain>
    </source>
</reference>
<feature type="compositionally biased region" description="Basic and acidic residues" evidence="1">
    <location>
        <begin position="30"/>
        <end position="50"/>
    </location>
</feature>
<accession>A0A6A6YDD2</accession>
<evidence type="ECO:0000256" key="1">
    <source>
        <dbReference type="SAM" id="MobiDB-lite"/>
    </source>
</evidence>
<protein>
    <submittedName>
        <fullName evidence="2 4">Uncharacterized protein</fullName>
    </submittedName>
</protein>
<dbReference type="AlphaFoldDB" id="A0A6A6YDD2"/>